<gene>
    <name evidence="1" type="ORF">TVAG_243710-20</name>
</gene>
<name>A0A024E1U9_TRIVA</name>
<sequence length="320" mass="35922">MVMKKTFNYFRANPCGNITGFVVAPVYPGYRKAYTDCIIDQIDKDVEQVGFISPAYEGAPLRMDMMGGEFCANATRAYGLYSAGFYDTDGLVDIEVYVSGHKGTTDVIADVKNQKAYVALDGPIGRENLRIDSKDCTLIKLNGISHLVVEEEEDRDFVDKALEVLKKDHKDEAYGVLFLDKEKLDMIPYVYVEGSDTLFRESSCGSGTIAVVNYLEEDIAKLGEDYKISIKNPAGELEVFVYKFEDGKKFCVGGKVELSEVEKKSIEIPQDVALAVIAEHDKIVEEHKKKMAEEENQEPVDENDLTDEELKIMRDKFGFD</sequence>
<protein>
    <recommendedName>
        <fullName evidence="3">Diaminopimelate epimerase</fullName>
    </recommendedName>
</protein>
<evidence type="ECO:0000313" key="2">
    <source>
        <dbReference type="EMBL" id="AHZ59567.1"/>
    </source>
</evidence>
<accession>A0A024E1U9</accession>
<dbReference type="VEuPathDB" id="TrichDB:TVAGG3_0446970"/>
<dbReference type="AlphaFoldDB" id="A0A024E1U9"/>
<reference evidence="1" key="1">
    <citation type="journal article" date="2014" name="BMC Evol. Biol.">
        <title>A recently transferred cluster of bacterial genes in Trichomonas vaginalis - lateral gene transfer and the fate of acquired genes.</title>
        <authorList>
            <person name="Strese A."/>
            <person name="Backlund A."/>
            <person name="Alsmark C."/>
        </authorList>
    </citation>
    <scope>NUCLEOTIDE SEQUENCE</scope>
    <source>
        <strain evidence="2">Casu2</strain>
        <strain evidence="1">Tor-A</strain>
    </source>
</reference>
<dbReference type="EMBL" id="KF269447">
    <property type="protein sequence ID" value="AHZ59566.1"/>
    <property type="molecule type" value="Genomic_DNA"/>
</dbReference>
<organism evidence="1">
    <name type="scientific">Trichomonas vaginalis</name>
    <dbReference type="NCBI Taxonomy" id="5722"/>
    <lineage>
        <taxon>Eukaryota</taxon>
        <taxon>Metamonada</taxon>
        <taxon>Parabasalia</taxon>
        <taxon>Trichomonadida</taxon>
        <taxon>Trichomonadidae</taxon>
        <taxon>Trichomonas</taxon>
    </lineage>
</organism>
<proteinExistence type="predicted"/>
<evidence type="ECO:0008006" key="3">
    <source>
        <dbReference type="Google" id="ProtNLM"/>
    </source>
</evidence>
<dbReference type="VEuPathDB" id="TrichDB:TVAG_243710"/>
<dbReference type="EMBL" id="KF269448">
    <property type="protein sequence ID" value="AHZ59567.1"/>
    <property type="molecule type" value="Genomic_DNA"/>
</dbReference>
<evidence type="ECO:0000313" key="1">
    <source>
        <dbReference type="EMBL" id="AHZ59566.1"/>
    </source>
</evidence>
<dbReference type="Pfam" id="PF26317">
    <property type="entry name" value="CntK_N"/>
    <property type="match status" value="1"/>
</dbReference>
<dbReference type="VEuPathDB" id="TrichDB:TVAG_243720"/>
<dbReference type="InterPro" id="IPR058944">
    <property type="entry name" value="CntK-like"/>
</dbReference>